<name>A0ACB8XYB4_9ASTR</name>
<dbReference type="EMBL" id="CM042046">
    <property type="protein sequence ID" value="KAI3676101.1"/>
    <property type="molecule type" value="Genomic_DNA"/>
</dbReference>
<keyword evidence="2" id="KW-1185">Reference proteome</keyword>
<evidence type="ECO:0000313" key="2">
    <source>
        <dbReference type="Proteomes" id="UP001056120"/>
    </source>
</evidence>
<organism evidence="1 2">
    <name type="scientific">Smallanthus sonchifolius</name>
    <dbReference type="NCBI Taxonomy" id="185202"/>
    <lineage>
        <taxon>Eukaryota</taxon>
        <taxon>Viridiplantae</taxon>
        <taxon>Streptophyta</taxon>
        <taxon>Embryophyta</taxon>
        <taxon>Tracheophyta</taxon>
        <taxon>Spermatophyta</taxon>
        <taxon>Magnoliopsida</taxon>
        <taxon>eudicotyledons</taxon>
        <taxon>Gunneridae</taxon>
        <taxon>Pentapetalae</taxon>
        <taxon>asterids</taxon>
        <taxon>campanulids</taxon>
        <taxon>Asterales</taxon>
        <taxon>Asteraceae</taxon>
        <taxon>Asteroideae</taxon>
        <taxon>Heliantheae alliance</taxon>
        <taxon>Millerieae</taxon>
        <taxon>Smallanthus</taxon>
    </lineage>
</organism>
<reference evidence="2" key="1">
    <citation type="journal article" date="2022" name="Mol. Ecol. Resour.">
        <title>The genomes of chicory, endive, great burdock and yacon provide insights into Asteraceae palaeo-polyploidization history and plant inulin production.</title>
        <authorList>
            <person name="Fan W."/>
            <person name="Wang S."/>
            <person name="Wang H."/>
            <person name="Wang A."/>
            <person name="Jiang F."/>
            <person name="Liu H."/>
            <person name="Zhao H."/>
            <person name="Xu D."/>
            <person name="Zhang Y."/>
        </authorList>
    </citation>
    <scope>NUCLEOTIDE SEQUENCE [LARGE SCALE GENOMIC DNA]</scope>
    <source>
        <strain evidence="2">cv. Yunnan</strain>
    </source>
</reference>
<proteinExistence type="predicted"/>
<comment type="caution">
    <text evidence="1">The sequence shown here is derived from an EMBL/GenBank/DDBJ whole genome shotgun (WGS) entry which is preliminary data.</text>
</comment>
<evidence type="ECO:0000313" key="1">
    <source>
        <dbReference type="EMBL" id="KAI3676101.1"/>
    </source>
</evidence>
<sequence>MNAAMDELNRNGGGGGGGGGGVGENVEGLAVIGKGKPLIVLMCATLVYYHCAYRNSSILSLTSDVFIVLLCSLAILGLLFLQMNIHMRIG</sequence>
<protein>
    <submittedName>
        <fullName evidence="1">Uncharacterized protein</fullName>
    </submittedName>
</protein>
<accession>A0ACB8XYB4</accession>
<dbReference type="Proteomes" id="UP001056120">
    <property type="component" value="Linkage Group LG29"/>
</dbReference>
<gene>
    <name evidence="1" type="ORF">L1987_85700</name>
</gene>
<reference evidence="1 2" key="2">
    <citation type="journal article" date="2022" name="Mol. Ecol. Resour.">
        <title>The genomes of chicory, endive, great burdock and yacon provide insights into Asteraceae paleo-polyploidization history and plant inulin production.</title>
        <authorList>
            <person name="Fan W."/>
            <person name="Wang S."/>
            <person name="Wang H."/>
            <person name="Wang A."/>
            <person name="Jiang F."/>
            <person name="Liu H."/>
            <person name="Zhao H."/>
            <person name="Xu D."/>
            <person name="Zhang Y."/>
        </authorList>
    </citation>
    <scope>NUCLEOTIDE SEQUENCE [LARGE SCALE GENOMIC DNA]</scope>
    <source>
        <strain evidence="2">cv. Yunnan</strain>
        <tissue evidence="1">Leaves</tissue>
    </source>
</reference>